<dbReference type="Gene3D" id="1.10.10.10">
    <property type="entry name" value="Winged helix-like DNA-binding domain superfamily/Winged helix DNA-binding domain"/>
    <property type="match status" value="1"/>
</dbReference>
<dbReference type="InterPro" id="IPR000792">
    <property type="entry name" value="Tscrpt_reg_LuxR_C"/>
</dbReference>
<dbReference type="GO" id="GO:0006355">
    <property type="term" value="P:regulation of DNA-templated transcription"/>
    <property type="evidence" value="ECO:0007669"/>
    <property type="project" value="InterPro"/>
</dbReference>
<evidence type="ECO:0000256" key="2">
    <source>
        <dbReference type="ARBA" id="ARBA00023125"/>
    </source>
</evidence>
<sequence length="249" mass="28742">MGNTGLYETLPSIIKSIGQRHFYDQVVYAIKTLDPISNIKVLSYSKTDHPIFLGDHSISDIDKIYCESAYLLDPVYNVIYDKKQTELVTLDSLVSDDFCHSTYYDTFYQRLGWPNETNIVIATNDDKKICIVYSTKDNKVFQPIVEEALITYIDSIKAAILTHENIGSQRQKNHVIEHDQHSNRHCQLDTDSLTKREKEIVDLILEGLSSVSIAEKCFISEGTVKNHRKNIYRKLKIKSQVELFRNFIQ</sequence>
<feature type="domain" description="HTH luxR-type" evidence="4">
    <location>
        <begin position="189"/>
        <end position="249"/>
    </location>
</feature>
<dbReference type="InterPro" id="IPR016032">
    <property type="entry name" value="Sig_transdc_resp-reg_C-effctor"/>
</dbReference>
<dbReference type="Proteomes" id="UP000249898">
    <property type="component" value="Chromosome"/>
</dbReference>
<dbReference type="PROSITE" id="PS00622">
    <property type="entry name" value="HTH_LUXR_1"/>
    <property type="match status" value="1"/>
</dbReference>
<name>A0A2Z4PVA3_9GAMM</name>
<reference evidence="5 6" key="1">
    <citation type="submission" date="2016-06" db="EMBL/GenBank/DDBJ databases">
        <title>The sequenced genome of the ice-adhering bacterium Marinomonas primoryensis, from Antarctica.</title>
        <authorList>
            <person name="Graham L."/>
            <person name="Vance T.D.R."/>
            <person name="Davies P.L."/>
        </authorList>
    </citation>
    <scope>NUCLEOTIDE SEQUENCE [LARGE SCALE GENOMIC DNA]</scope>
    <source>
        <strain evidence="5 6">AceL</strain>
    </source>
</reference>
<evidence type="ECO:0000313" key="6">
    <source>
        <dbReference type="Proteomes" id="UP000249898"/>
    </source>
</evidence>
<dbReference type="CDD" id="cd06170">
    <property type="entry name" value="LuxR_C_like"/>
    <property type="match status" value="1"/>
</dbReference>
<protein>
    <recommendedName>
        <fullName evidence="4">HTH luxR-type domain-containing protein</fullName>
    </recommendedName>
</protein>
<dbReference type="Pfam" id="PF00196">
    <property type="entry name" value="GerE"/>
    <property type="match status" value="1"/>
</dbReference>
<dbReference type="PROSITE" id="PS50043">
    <property type="entry name" value="HTH_LUXR_2"/>
    <property type="match status" value="1"/>
</dbReference>
<organism evidence="5 6">
    <name type="scientific">Marinomonas primoryensis</name>
    <dbReference type="NCBI Taxonomy" id="178399"/>
    <lineage>
        <taxon>Bacteria</taxon>
        <taxon>Pseudomonadati</taxon>
        <taxon>Pseudomonadota</taxon>
        <taxon>Gammaproteobacteria</taxon>
        <taxon>Oceanospirillales</taxon>
        <taxon>Oceanospirillaceae</taxon>
        <taxon>Marinomonas</taxon>
    </lineage>
</organism>
<evidence type="ECO:0000259" key="4">
    <source>
        <dbReference type="PROSITE" id="PS50043"/>
    </source>
</evidence>
<dbReference type="PRINTS" id="PR00038">
    <property type="entry name" value="HTHLUXR"/>
</dbReference>
<dbReference type="SMART" id="SM00421">
    <property type="entry name" value="HTH_LUXR"/>
    <property type="match status" value="1"/>
</dbReference>
<proteinExistence type="predicted"/>
<keyword evidence="1" id="KW-0805">Transcription regulation</keyword>
<evidence type="ECO:0000313" key="5">
    <source>
        <dbReference type="EMBL" id="AWY01542.1"/>
    </source>
</evidence>
<dbReference type="PANTHER" id="PTHR44688:SF16">
    <property type="entry name" value="DNA-BINDING TRANSCRIPTIONAL ACTIVATOR DEVR_DOSR"/>
    <property type="match status" value="1"/>
</dbReference>
<dbReference type="AlphaFoldDB" id="A0A2Z4PVA3"/>
<dbReference type="EMBL" id="CP016181">
    <property type="protein sequence ID" value="AWY01542.1"/>
    <property type="molecule type" value="Genomic_DNA"/>
</dbReference>
<keyword evidence="2" id="KW-0238">DNA-binding</keyword>
<evidence type="ECO:0000256" key="1">
    <source>
        <dbReference type="ARBA" id="ARBA00023015"/>
    </source>
</evidence>
<evidence type="ECO:0000256" key="3">
    <source>
        <dbReference type="ARBA" id="ARBA00023163"/>
    </source>
</evidence>
<dbReference type="SUPFAM" id="SSF46894">
    <property type="entry name" value="C-terminal effector domain of the bipartite response regulators"/>
    <property type="match status" value="1"/>
</dbReference>
<dbReference type="PANTHER" id="PTHR44688">
    <property type="entry name" value="DNA-BINDING TRANSCRIPTIONAL ACTIVATOR DEVR_DOSR"/>
    <property type="match status" value="1"/>
</dbReference>
<gene>
    <name evidence="5" type="ORF">A8139_17420</name>
</gene>
<dbReference type="OrthoDB" id="343383at2"/>
<keyword evidence="3" id="KW-0804">Transcription</keyword>
<dbReference type="GO" id="GO:0003677">
    <property type="term" value="F:DNA binding"/>
    <property type="evidence" value="ECO:0007669"/>
    <property type="project" value="UniProtKB-KW"/>
</dbReference>
<dbReference type="InterPro" id="IPR036388">
    <property type="entry name" value="WH-like_DNA-bd_sf"/>
</dbReference>
<dbReference type="RefSeq" id="WP_112140122.1">
    <property type="nucleotide sequence ID" value="NZ_CP016181.1"/>
</dbReference>
<accession>A0A2Z4PVA3</accession>